<proteinExistence type="predicted"/>
<dbReference type="Proteomes" id="UP000403266">
    <property type="component" value="Unassembled WGS sequence"/>
</dbReference>
<dbReference type="PRINTS" id="PR00038">
    <property type="entry name" value="HTHLUXR"/>
</dbReference>
<dbReference type="PANTHER" id="PTHR43214">
    <property type="entry name" value="TWO-COMPONENT RESPONSE REGULATOR"/>
    <property type="match status" value="1"/>
</dbReference>
<dbReference type="InterPro" id="IPR039420">
    <property type="entry name" value="WalR-like"/>
</dbReference>
<sequence>MLAIAEQLRPDLIILDLAIPGNALAAISEITAKFQRTRVIVFTAAPGVDYAVNALEAGARGYLPKSSKPGELADAARAVTAGGTYISQYFGSEVVTALRNASVRKIAIQALNLSAREDQIIQLLLGGKTNKEIASGLGVTERTVKHYMTVLMQKLNVRNRVEVAMAAQSLRSSPTGRQGFGPDGTARPSIADSNFNIREICPRSPRLYN</sequence>
<dbReference type="CDD" id="cd17535">
    <property type="entry name" value="REC_NarL-like"/>
    <property type="match status" value="1"/>
</dbReference>
<gene>
    <name evidence="7" type="ORF">FS320_43695</name>
</gene>
<feature type="domain" description="HTH luxR-type" evidence="5">
    <location>
        <begin position="106"/>
        <end position="171"/>
    </location>
</feature>
<dbReference type="AlphaFoldDB" id="A0A5N7MX76"/>
<dbReference type="SMART" id="SM00421">
    <property type="entry name" value="HTH_LUXR"/>
    <property type="match status" value="1"/>
</dbReference>
<evidence type="ECO:0000256" key="1">
    <source>
        <dbReference type="ARBA" id="ARBA00022553"/>
    </source>
</evidence>
<comment type="caution">
    <text evidence="7">The sequence shown here is derived from an EMBL/GenBank/DDBJ whole genome shotgun (WGS) entry which is preliminary data.</text>
</comment>
<dbReference type="Gene3D" id="3.40.50.2300">
    <property type="match status" value="1"/>
</dbReference>
<accession>A0A5N7MX76</accession>
<dbReference type="GO" id="GO:0003677">
    <property type="term" value="F:DNA binding"/>
    <property type="evidence" value="ECO:0007669"/>
    <property type="project" value="UniProtKB-KW"/>
</dbReference>
<keyword evidence="2" id="KW-0238">DNA-binding</keyword>
<dbReference type="OrthoDB" id="9814495at2"/>
<dbReference type="InterPro" id="IPR016032">
    <property type="entry name" value="Sig_transdc_resp-reg_C-effctor"/>
</dbReference>
<evidence type="ECO:0000256" key="3">
    <source>
        <dbReference type="PROSITE-ProRule" id="PRU00169"/>
    </source>
</evidence>
<evidence type="ECO:0000313" key="8">
    <source>
        <dbReference type="Proteomes" id="UP000403266"/>
    </source>
</evidence>
<dbReference type="SUPFAM" id="SSF52172">
    <property type="entry name" value="CheY-like"/>
    <property type="match status" value="1"/>
</dbReference>
<dbReference type="PROSITE" id="PS50110">
    <property type="entry name" value="RESPONSE_REGULATORY"/>
    <property type="match status" value="1"/>
</dbReference>
<dbReference type="InterPro" id="IPR058245">
    <property type="entry name" value="NreC/VraR/RcsB-like_REC"/>
</dbReference>
<name>A0A5N7MX76_9HYPH</name>
<dbReference type="Pfam" id="PF00196">
    <property type="entry name" value="GerE"/>
    <property type="match status" value="1"/>
</dbReference>
<evidence type="ECO:0000313" key="7">
    <source>
        <dbReference type="EMBL" id="MPR31563.1"/>
    </source>
</evidence>
<evidence type="ECO:0000259" key="5">
    <source>
        <dbReference type="PROSITE" id="PS50043"/>
    </source>
</evidence>
<feature type="region of interest" description="Disordered" evidence="4">
    <location>
        <begin position="169"/>
        <end position="190"/>
    </location>
</feature>
<feature type="domain" description="Response regulatory" evidence="6">
    <location>
        <begin position="1"/>
        <end position="80"/>
    </location>
</feature>
<dbReference type="InterPro" id="IPR001789">
    <property type="entry name" value="Sig_transdc_resp-reg_receiver"/>
</dbReference>
<dbReference type="Pfam" id="PF00072">
    <property type="entry name" value="Response_reg"/>
    <property type="match status" value="1"/>
</dbReference>
<organism evidence="7 8">
    <name type="scientific">Microvirga tunisiensis</name>
    <dbReference type="NCBI Taxonomy" id="2108360"/>
    <lineage>
        <taxon>Bacteria</taxon>
        <taxon>Pseudomonadati</taxon>
        <taxon>Pseudomonadota</taxon>
        <taxon>Alphaproteobacteria</taxon>
        <taxon>Hyphomicrobiales</taxon>
        <taxon>Methylobacteriaceae</taxon>
        <taxon>Microvirga</taxon>
    </lineage>
</organism>
<dbReference type="GO" id="GO:0006355">
    <property type="term" value="P:regulation of DNA-templated transcription"/>
    <property type="evidence" value="ECO:0007669"/>
    <property type="project" value="InterPro"/>
</dbReference>
<protein>
    <submittedName>
        <fullName evidence="7">Response regulator transcription factor</fullName>
    </submittedName>
</protein>
<feature type="modified residue" description="4-aspartylphosphate" evidence="3">
    <location>
        <position position="16"/>
    </location>
</feature>
<evidence type="ECO:0000256" key="4">
    <source>
        <dbReference type="SAM" id="MobiDB-lite"/>
    </source>
</evidence>
<keyword evidence="8" id="KW-1185">Reference proteome</keyword>
<dbReference type="EMBL" id="VOSK01000787">
    <property type="protein sequence ID" value="MPR31563.1"/>
    <property type="molecule type" value="Genomic_DNA"/>
</dbReference>
<evidence type="ECO:0000259" key="6">
    <source>
        <dbReference type="PROSITE" id="PS50110"/>
    </source>
</evidence>
<dbReference type="PANTHER" id="PTHR43214:SF43">
    <property type="entry name" value="TWO-COMPONENT RESPONSE REGULATOR"/>
    <property type="match status" value="1"/>
</dbReference>
<keyword evidence="1 3" id="KW-0597">Phosphoprotein</keyword>
<evidence type="ECO:0000256" key="2">
    <source>
        <dbReference type="ARBA" id="ARBA00023125"/>
    </source>
</evidence>
<dbReference type="InterPro" id="IPR011006">
    <property type="entry name" value="CheY-like_superfamily"/>
</dbReference>
<reference evidence="7 8" key="1">
    <citation type="journal article" date="2019" name="Syst. Appl. Microbiol.">
        <title>Microvirga tunisiensis sp. nov., a root nodule symbiotic bacterium isolated from Lupinus micranthus and L. luteus grown in Northern Tunisia.</title>
        <authorList>
            <person name="Msaddak A."/>
            <person name="Rejili M."/>
            <person name="Duran D."/>
            <person name="Mars M."/>
            <person name="Palacios J.M."/>
            <person name="Ruiz-Argueso T."/>
            <person name="Rey L."/>
            <person name="Imperial J."/>
        </authorList>
    </citation>
    <scope>NUCLEOTIDE SEQUENCE [LARGE SCALE GENOMIC DNA]</scope>
    <source>
        <strain evidence="7 8">Lmie10</strain>
    </source>
</reference>
<dbReference type="InterPro" id="IPR000792">
    <property type="entry name" value="Tscrpt_reg_LuxR_C"/>
</dbReference>
<dbReference type="SUPFAM" id="SSF46894">
    <property type="entry name" value="C-terminal effector domain of the bipartite response regulators"/>
    <property type="match status" value="1"/>
</dbReference>
<dbReference type="PROSITE" id="PS50043">
    <property type="entry name" value="HTH_LUXR_2"/>
    <property type="match status" value="1"/>
</dbReference>
<dbReference type="GO" id="GO:0000160">
    <property type="term" value="P:phosphorelay signal transduction system"/>
    <property type="evidence" value="ECO:0007669"/>
    <property type="project" value="InterPro"/>
</dbReference>
<dbReference type="CDD" id="cd06170">
    <property type="entry name" value="LuxR_C_like"/>
    <property type="match status" value="1"/>
</dbReference>